<organism evidence="7 8">
    <name type="scientific">Methylobacterium terricola</name>
    <dbReference type="NCBI Taxonomy" id="2583531"/>
    <lineage>
        <taxon>Bacteria</taxon>
        <taxon>Pseudomonadati</taxon>
        <taxon>Pseudomonadota</taxon>
        <taxon>Alphaproteobacteria</taxon>
        <taxon>Hyphomicrobiales</taxon>
        <taxon>Methylobacteriaceae</taxon>
        <taxon>Methylobacterium</taxon>
    </lineage>
</organism>
<evidence type="ECO:0000259" key="5">
    <source>
        <dbReference type="PROSITE" id="PS50111"/>
    </source>
</evidence>
<dbReference type="GO" id="GO:0016020">
    <property type="term" value="C:membrane"/>
    <property type="evidence" value="ECO:0007669"/>
    <property type="project" value="InterPro"/>
</dbReference>
<evidence type="ECO:0000313" key="8">
    <source>
        <dbReference type="Proteomes" id="UP000305267"/>
    </source>
</evidence>
<evidence type="ECO:0000256" key="3">
    <source>
        <dbReference type="PROSITE-ProRule" id="PRU00284"/>
    </source>
</evidence>
<dbReference type="InterPro" id="IPR004089">
    <property type="entry name" value="MCPsignal_dom"/>
</dbReference>
<keyword evidence="4" id="KW-0472">Membrane</keyword>
<dbReference type="Pfam" id="PF12729">
    <property type="entry name" value="4HB_MCP_1"/>
    <property type="match status" value="1"/>
</dbReference>
<feature type="transmembrane region" description="Helical" evidence="4">
    <location>
        <begin position="189"/>
        <end position="211"/>
    </location>
</feature>
<dbReference type="Gene3D" id="1.10.8.500">
    <property type="entry name" value="HAMP domain in histidine kinase"/>
    <property type="match status" value="1"/>
</dbReference>
<keyword evidence="4" id="KW-1133">Transmembrane helix</keyword>
<dbReference type="Pfam" id="PF00672">
    <property type="entry name" value="HAMP"/>
    <property type="match status" value="1"/>
</dbReference>
<keyword evidence="4" id="KW-0812">Transmembrane</keyword>
<dbReference type="PANTHER" id="PTHR32089">
    <property type="entry name" value="METHYL-ACCEPTING CHEMOTAXIS PROTEIN MCPB"/>
    <property type="match status" value="1"/>
</dbReference>
<evidence type="ECO:0000256" key="1">
    <source>
        <dbReference type="ARBA" id="ARBA00023224"/>
    </source>
</evidence>
<evidence type="ECO:0000256" key="4">
    <source>
        <dbReference type="SAM" id="Phobius"/>
    </source>
</evidence>
<dbReference type="PRINTS" id="PR00260">
    <property type="entry name" value="CHEMTRNSDUCR"/>
</dbReference>
<dbReference type="GO" id="GO:0004888">
    <property type="term" value="F:transmembrane signaling receptor activity"/>
    <property type="evidence" value="ECO:0007669"/>
    <property type="project" value="InterPro"/>
</dbReference>
<feature type="domain" description="HAMP" evidence="6">
    <location>
        <begin position="211"/>
        <end position="264"/>
    </location>
</feature>
<dbReference type="GO" id="GO:0007165">
    <property type="term" value="P:signal transduction"/>
    <property type="evidence" value="ECO:0007669"/>
    <property type="project" value="UniProtKB-KW"/>
</dbReference>
<dbReference type="PROSITE" id="PS50111">
    <property type="entry name" value="CHEMOTAXIS_TRANSDUC_2"/>
    <property type="match status" value="1"/>
</dbReference>
<dbReference type="SMART" id="SM00304">
    <property type="entry name" value="HAMP"/>
    <property type="match status" value="2"/>
</dbReference>
<protein>
    <submittedName>
        <fullName evidence="7">HAMP domain-containing protein</fullName>
    </submittedName>
</protein>
<keyword evidence="8" id="KW-1185">Reference proteome</keyword>
<dbReference type="Proteomes" id="UP000305267">
    <property type="component" value="Unassembled WGS sequence"/>
</dbReference>
<sequence length="561" mass="57822">MRVSIKSALSGLLLLLAIVIGLQGGLTLLELDTIRRNAQESATDLIPSVRVISELASAVDKSRVRQYRLAAATQGAQQLIEHRRMYLLVLEQVAAIRARYEPLISSPEERALYEQFSRAWAQYEAIGRRAVTLVEADRPREALAEIVAPEMLKLSLAMGEAIGRAITLNGENAQRKADATLDHAATATLATWAALTAALAVATGAILFGLLRISRPITRMTAAMATLAIGDVTVTVPGAGRRDEIGAMADAVQVFKDNLIRTRRLEDETMLARASAEEQRRTGMRQLADAFEQAVGGIVGVVSDSAAELQATAGTLSAAAGETAGRSTAVAAAAEQASGNVGTVAAAAEELGTSVQEIGRQVSGSAELARHAAAEADATAALVQELNGAVSKVGEVVGLISSIAGQTNLLALNATIEAARAGESGRGFAVVAAEVKALATQTARATDEISAQIGRIRGATDQAVAAIGAINGRIGEISGVATSIASAVEEQVAATREIARNVSQASSGTSDVTRTIVGVARASGETGAAASQVLSSASALSRQSEHLAAEVSRFLATVRAA</sequence>
<dbReference type="Pfam" id="PF00015">
    <property type="entry name" value="MCPsignal"/>
    <property type="match status" value="1"/>
</dbReference>
<dbReference type="PROSITE" id="PS50885">
    <property type="entry name" value="HAMP"/>
    <property type="match status" value="1"/>
</dbReference>
<dbReference type="EMBL" id="VDDA01000004">
    <property type="protein sequence ID" value="TNC13408.1"/>
    <property type="molecule type" value="Genomic_DNA"/>
</dbReference>
<comment type="similarity">
    <text evidence="2">Belongs to the methyl-accepting chemotaxis (MCP) protein family.</text>
</comment>
<dbReference type="SMART" id="SM00283">
    <property type="entry name" value="MA"/>
    <property type="match status" value="1"/>
</dbReference>
<gene>
    <name evidence="7" type="ORF">FF100_11395</name>
</gene>
<dbReference type="OrthoDB" id="3289104at2"/>
<dbReference type="PANTHER" id="PTHR32089:SF112">
    <property type="entry name" value="LYSOZYME-LIKE PROTEIN-RELATED"/>
    <property type="match status" value="1"/>
</dbReference>
<accession>A0A5C4LIX3</accession>
<evidence type="ECO:0000259" key="6">
    <source>
        <dbReference type="PROSITE" id="PS50885"/>
    </source>
</evidence>
<dbReference type="Gene3D" id="1.10.287.950">
    <property type="entry name" value="Methyl-accepting chemotaxis protein"/>
    <property type="match status" value="1"/>
</dbReference>
<dbReference type="GO" id="GO:0006935">
    <property type="term" value="P:chemotaxis"/>
    <property type="evidence" value="ECO:0007669"/>
    <property type="project" value="InterPro"/>
</dbReference>
<dbReference type="AlphaFoldDB" id="A0A5C4LIX3"/>
<dbReference type="RefSeq" id="WP_139035844.1">
    <property type="nucleotide sequence ID" value="NZ_VDDA01000004.1"/>
</dbReference>
<evidence type="ECO:0000313" key="7">
    <source>
        <dbReference type="EMBL" id="TNC13408.1"/>
    </source>
</evidence>
<dbReference type="CDD" id="cd06225">
    <property type="entry name" value="HAMP"/>
    <property type="match status" value="1"/>
</dbReference>
<feature type="domain" description="Methyl-accepting transducer" evidence="5">
    <location>
        <begin position="305"/>
        <end position="541"/>
    </location>
</feature>
<comment type="caution">
    <text evidence="7">The sequence shown here is derived from an EMBL/GenBank/DDBJ whole genome shotgun (WGS) entry which is preliminary data.</text>
</comment>
<reference evidence="7 8" key="1">
    <citation type="submission" date="2019-06" db="EMBL/GenBank/DDBJ databases">
        <title>Genome of Methylobacterium sp. 17Sr1-39.</title>
        <authorList>
            <person name="Seo T."/>
        </authorList>
    </citation>
    <scope>NUCLEOTIDE SEQUENCE [LARGE SCALE GENOMIC DNA]</scope>
    <source>
        <strain evidence="7 8">17Sr1-39</strain>
    </source>
</reference>
<dbReference type="InterPro" id="IPR003660">
    <property type="entry name" value="HAMP_dom"/>
</dbReference>
<dbReference type="SUPFAM" id="SSF58104">
    <property type="entry name" value="Methyl-accepting chemotaxis protein (MCP) signaling domain"/>
    <property type="match status" value="1"/>
</dbReference>
<dbReference type="InterPro" id="IPR004090">
    <property type="entry name" value="Chemotax_Me-accpt_rcpt"/>
</dbReference>
<evidence type="ECO:0000256" key="2">
    <source>
        <dbReference type="ARBA" id="ARBA00029447"/>
    </source>
</evidence>
<dbReference type="InterPro" id="IPR024478">
    <property type="entry name" value="HlyB_4HB_MCP"/>
</dbReference>
<keyword evidence="1 3" id="KW-0807">Transducer</keyword>
<proteinExistence type="inferred from homology"/>
<name>A0A5C4LIX3_9HYPH</name>